<dbReference type="EMBL" id="AP005532">
    <property type="protein sequence ID" value="BAD23336.1"/>
    <property type="molecule type" value="Genomic_DNA"/>
</dbReference>
<reference evidence="3" key="2">
    <citation type="journal article" date="2008" name="Nucleic Acids Res.">
        <title>The rice annotation project database (RAP-DB): 2008 update.</title>
        <authorList>
            <consortium name="The rice annotation project (RAP)"/>
        </authorList>
    </citation>
    <scope>GENOME REANNOTATION</scope>
    <source>
        <strain evidence="3">cv. Nipponbare</strain>
    </source>
</reference>
<organism evidence="2 3">
    <name type="scientific">Oryza sativa subsp. japonica</name>
    <name type="common">Rice</name>
    <dbReference type="NCBI Taxonomy" id="39947"/>
    <lineage>
        <taxon>Eukaryota</taxon>
        <taxon>Viridiplantae</taxon>
        <taxon>Streptophyta</taxon>
        <taxon>Embryophyta</taxon>
        <taxon>Tracheophyta</taxon>
        <taxon>Spermatophyta</taxon>
        <taxon>Magnoliopsida</taxon>
        <taxon>Liliopsida</taxon>
        <taxon>Poales</taxon>
        <taxon>Poaceae</taxon>
        <taxon>BOP clade</taxon>
        <taxon>Oryzoideae</taxon>
        <taxon>Oryzeae</taxon>
        <taxon>Oryzinae</taxon>
        <taxon>Oryza</taxon>
        <taxon>Oryza sativa</taxon>
    </lineage>
</organism>
<evidence type="ECO:0000313" key="3">
    <source>
        <dbReference type="Proteomes" id="UP000000763"/>
    </source>
</evidence>
<evidence type="ECO:0000256" key="1">
    <source>
        <dbReference type="SAM" id="MobiDB-lite"/>
    </source>
</evidence>
<feature type="compositionally biased region" description="Basic and acidic residues" evidence="1">
    <location>
        <begin position="1"/>
        <end position="13"/>
    </location>
</feature>
<reference evidence="3" key="1">
    <citation type="journal article" date="2005" name="Nature">
        <title>The map-based sequence of the rice genome.</title>
        <authorList>
            <consortium name="International rice genome sequencing project (IRGSP)"/>
            <person name="Matsumoto T."/>
            <person name="Wu J."/>
            <person name="Kanamori H."/>
            <person name="Katayose Y."/>
            <person name="Fujisawa M."/>
            <person name="Namiki N."/>
            <person name="Mizuno H."/>
            <person name="Yamamoto K."/>
            <person name="Antonio B.A."/>
            <person name="Baba T."/>
            <person name="Sakata K."/>
            <person name="Nagamura Y."/>
            <person name="Aoki H."/>
            <person name="Arikawa K."/>
            <person name="Arita K."/>
            <person name="Bito T."/>
            <person name="Chiden Y."/>
            <person name="Fujitsuka N."/>
            <person name="Fukunaka R."/>
            <person name="Hamada M."/>
            <person name="Harada C."/>
            <person name="Hayashi A."/>
            <person name="Hijishita S."/>
            <person name="Honda M."/>
            <person name="Hosokawa S."/>
            <person name="Ichikawa Y."/>
            <person name="Idonuma A."/>
            <person name="Iijima M."/>
            <person name="Ikeda M."/>
            <person name="Ikeno M."/>
            <person name="Ito K."/>
            <person name="Ito S."/>
            <person name="Ito T."/>
            <person name="Ito Y."/>
            <person name="Ito Y."/>
            <person name="Iwabuchi A."/>
            <person name="Kamiya K."/>
            <person name="Karasawa W."/>
            <person name="Kurita K."/>
            <person name="Katagiri S."/>
            <person name="Kikuta A."/>
            <person name="Kobayashi H."/>
            <person name="Kobayashi N."/>
            <person name="Machita K."/>
            <person name="Maehara T."/>
            <person name="Masukawa M."/>
            <person name="Mizubayashi T."/>
            <person name="Mukai Y."/>
            <person name="Nagasaki H."/>
            <person name="Nagata Y."/>
            <person name="Naito S."/>
            <person name="Nakashima M."/>
            <person name="Nakama Y."/>
            <person name="Nakamichi Y."/>
            <person name="Nakamura M."/>
            <person name="Meguro A."/>
            <person name="Negishi M."/>
            <person name="Ohta I."/>
            <person name="Ohta T."/>
            <person name="Okamoto M."/>
            <person name="Ono N."/>
            <person name="Saji S."/>
            <person name="Sakaguchi M."/>
            <person name="Sakai K."/>
            <person name="Shibata M."/>
            <person name="Shimokawa T."/>
            <person name="Song J."/>
            <person name="Takazaki Y."/>
            <person name="Terasawa K."/>
            <person name="Tsugane M."/>
            <person name="Tsuji K."/>
            <person name="Ueda S."/>
            <person name="Waki K."/>
            <person name="Yamagata H."/>
            <person name="Yamamoto M."/>
            <person name="Yamamoto S."/>
            <person name="Yamane H."/>
            <person name="Yoshiki S."/>
            <person name="Yoshihara R."/>
            <person name="Yukawa K."/>
            <person name="Zhong H."/>
            <person name="Yano M."/>
            <person name="Yuan Q."/>
            <person name="Ouyang S."/>
            <person name="Liu J."/>
            <person name="Jones K.M."/>
            <person name="Gansberger K."/>
            <person name="Moffat K."/>
            <person name="Hill J."/>
            <person name="Bera J."/>
            <person name="Fadrosh D."/>
            <person name="Jin S."/>
            <person name="Johri S."/>
            <person name="Kim M."/>
            <person name="Overton L."/>
            <person name="Reardon M."/>
            <person name="Tsitrin T."/>
            <person name="Vuong H."/>
            <person name="Weaver B."/>
            <person name="Ciecko A."/>
            <person name="Tallon L."/>
            <person name="Jackson J."/>
            <person name="Pai G."/>
            <person name="Aken S.V."/>
            <person name="Utterback T."/>
            <person name="Reidmuller S."/>
            <person name="Feldblyum T."/>
            <person name="Hsiao J."/>
            <person name="Zismann V."/>
            <person name="Iobst S."/>
            <person name="de Vazeille A.R."/>
            <person name="Buell C.R."/>
            <person name="Ying K."/>
            <person name="Li Y."/>
            <person name="Lu T."/>
            <person name="Huang Y."/>
            <person name="Zhao Q."/>
            <person name="Feng Q."/>
            <person name="Zhang L."/>
            <person name="Zhu J."/>
            <person name="Weng Q."/>
            <person name="Mu J."/>
            <person name="Lu Y."/>
            <person name="Fan D."/>
            <person name="Liu Y."/>
            <person name="Guan J."/>
            <person name="Zhang Y."/>
            <person name="Yu S."/>
            <person name="Liu X."/>
            <person name="Zhang Y."/>
            <person name="Hong G."/>
            <person name="Han B."/>
            <person name="Choisne N."/>
            <person name="Demange N."/>
            <person name="Orjeda G."/>
            <person name="Samain S."/>
            <person name="Cattolico L."/>
            <person name="Pelletier E."/>
            <person name="Couloux A."/>
            <person name="Segurens B."/>
            <person name="Wincker P."/>
            <person name="D'Hont A."/>
            <person name="Scarpelli C."/>
            <person name="Weissenbach J."/>
            <person name="Salanoubat M."/>
            <person name="Quetier F."/>
            <person name="Yu Y."/>
            <person name="Kim H.R."/>
            <person name="Rambo T."/>
            <person name="Currie J."/>
            <person name="Collura K."/>
            <person name="Luo M."/>
            <person name="Yang T."/>
            <person name="Ammiraju J.S.S."/>
            <person name="Engler F."/>
            <person name="Soderlund C."/>
            <person name="Wing R.A."/>
            <person name="Palmer L.E."/>
            <person name="de la Bastide M."/>
            <person name="Spiegel L."/>
            <person name="Nascimento L."/>
            <person name="Zutavern T."/>
            <person name="O'Shaughnessy A."/>
            <person name="Dike S."/>
            <person name="Dedhia N."/>
            <person name="Preston R."/>
            <person name="Balija V."/>
            <person name="McCombie W.R."/>
            <person name="Chow T."/>
            <person name="Chen H."/>
            <person name="Chung M."/>
            <person name="Chen C."/>
            <person name="Shaw J."/>
            <person name="Wu H."/>
            <person name="Hsiao K."/>
            <person name="Chao Y."/>
            <person name="Chu M."/>
            <person name="Cheng C."/>
            <person name="Hour A."/>
            <person name="Lee P."/>
            <person name="Lin S."/>
            <person name="Lin Y."/>
            <person name="Liou J."/>
            <person name="Liu S."/>
            <person name="Hsing Y."/>
            <person name="Raghuvanshi S."/>
            <person name="Mohanty A."/>
            <person name="Bharti A.K."/>
            <person name="Gaur A."/>
            <person name="Gupta V."/>
            <person name="Kumar D."/>
            <person name="Ravi V."/>
            <person name="Vij S."/>
            <person name="Kapur A."/>
            <person name="Khurana P."/>
            <person name="Khurana P."/>
            <person name="Khurana J.P."/>
            <person name="Tyagi A.K."/>
            <person name="Gaikwad K."/>
            <person name="Singh A."/>
            <person name="Dalal V."/>
            <person name="Srivastava S."/>
            <person name="Dixit A."/>
            <person name="Pal A.K."/>
            <person name="Ghazi I.A."/>
            <person name="Yadav M."/>
            <person name="Pandit A."/>
            <person name="Bhargava A."/>
            <person name="Sureshbabu K."/>
            <person name="Batra K."/>
            <person name="Sharma T.R."/>
            <person name="Mohapatra T."/>
            <person name="Singh N.K."/>
            <person name="Messing J."/>
            <person name="Nelson A.B."/>
            <person name="Fuks G."/>
            <person name="Kavchok S."/>
            <person name="Keizer G."/>
            <person name="Linton E."/>
            <person name="Llaca V."/>
            <person name="Song R."/>
            <person name="Tanyolac B."/>
            <person name="Young S."/>
            <person name="Ho-Il K."/>
            <person name="Hahn J.H."/>
            <person name="Sangsakoo G."/>
            <person name="Vanavichit A."/>
            <person name="de Mattos Luiz.A.T."/>
            <person name="Zimmer P.D."/>
            <person name="Malone G."/>
            <person name="Dellagostin O."/>
            <person name="de Oliveira A.C."/>
            <person name="Bevan M."/>
            <person name="Bancroft I."/>
            <person name="Minx P."/>
            <person name="Cordum H."/>
            <person name="Wilson R."/>
            <person name="Cheng Z."/>
            <person name="Jin W."/>
            <person name="Jiang J."/>
            <person name="Leong S.A."/>
            <person name="Iwama H."/>
            <person name="Gojobori T."/>
            <person name="Itoh T."/>
            <person name="Niimura Y."/>
            <person name="Fujii Y."/>
            <person name="Habara T."/>
            <person name="Sakai H."/>
            <person name="Sato Y."/>
            <person name="Wilson G."/>
            <person name="Kumar K."/>
            <person name="McCouch S."/>
            <person name="Juretic N."/>
            <person name="Hoen D."/>
            <person name="Wright S."/>
            <person name="Bruskiewich R."/>
            <person name="Bureau T."/>
            <person name="Miyao A."/>
            <person name="Hirochika H."/>
            <person name="Nishikawa T."/>
            <person name="Kadowaki K."/>
            <person name="Sugiura M."/>
            <person name="Burr B."/>
            <person name="Sasaki T."/>
        </authorList>
    </citation>
    <scope>NUCLEOTIDE SEQUENCE [LARGE SCALE GENOMIC DNA]</scope>
    <source>
        <strain evidence="3">cv. Nipponbare</strain>
    </source>
</reference>
<sequence length="110" mass="11991">MEEQAERVADGGRLRRSSPGDWQWRQSSSRRSDGSGGDRSRGGGGGSGGWQRRRRTPRRPAAEVEFTREDGQLATDAELAREVAGGEEIAWVAGGCHALKFPPSSFFKIC</sequence>
<feature type="compositionally biased region" description="Low complexity" evidence="1">
    <location>
        <begin position="20"/>
        <end position="29"/>
    </location>
</feature>
<proteinExistence type="predicted"/>
<dbReference type="Proteomes" id="UP000000763">
    <property type="component" value="Chromosome 2"/>
</dbReference>
<feature type="region of interest" description="Disordered" evidence="1">
    <location>
        <begin position="1"/>
        <end position="64"/>
    </location>
</feature>
<name>Q6K4V1_ORYSJ</name>
<evidence type="ECO:0000313" key="2">
    <source>
        <dbReference type="EMBL" id="BAD23336.1"/>
    </source>
</evidence>
<dbReference type="AlphaFoldDB" id="Q6K4V1"/>
<protein>
    <submittedName>
        <fullName evidence="2">Uncharacterized protein</fullName>
    </submittedName>
</protein>
<accession>Q6K4V1</accession>
<gene>
    <name evidence="2" type="primary">OSJNBa0010K08.15</name>
</gene>
<feature type="compositionally biased region" description="Basic and acidic residues" evidence="1">
    <location>
        <begin position="30"/>
        <end position="41"/>
    </location>
</feature>